<keyword evidence="5 7" id="KW-0119">Carbohydrate metabolism</keyword>
<feature type="site" description="Stabilizes the phosphoryl group" evidence="9">
    <location>
        <position position="116"/>
    </location>
</feature>
<name>D3EPY3_ATETH</name>
<comment type="cofactor">
    <cofactor evidence="10">
        <name>Mg(2+)</name>
        <dbReference type="ChEBI" id="CHEBI:18420"/>
    </cofactor>
</comment>
<dbReference type="InterPro" id="IPR036412">
    <property type="entry name" value="HAD-like_sf"/>
</dbReference>
<dbReference type="GO" id="GO:0005737">
    <property type="term" value="C:cytoplasm"/>
    <property type="evidence" value="ECO:0007669"/>
    <property type="project" value="UniProtKB-SubCell"/>
</dbReference>
<accession>D3EPY3</accession>
<evidence type="ECO:0000256" key="6">
    <source>
        <dbReference type="ARBA" id="ARBA00031828"/>
    </source>
</evidence>
<dbReference type="RefSeq" id="WP_012954220.1">
    <property type="nucleotide sequence ID" value="NC_013771.1"/>
</dbReference>
<evidence type="ECO:0000256" key="4">
    <source>
        <dbReference type="ARBA" id="ARBA00022801"/>
    </source>
</evidence>
<feature type="site" description="Contributes to substrate recognition" evidence="9">
    <location>
        <position position="115"/>
    </location>
</feature>
<evidence type="ECO:0000256" key="2">
    <source>
        <dbReference type="ARBA" id="ARBA00022490"/>
    </source>
</evidence>
<dbReference type="PIRSF" id="PIRSF004682">
    <property type="entry name" value="GmhB"/>
    <property type="match status" value="1"/>
</dbReference>
<keyword evidence="10" id="KW-0460">Magnesium</keyword>
<dbReference type="GO" id="GO:0005975">
    <property type="term" value="P:carbohydrate metabolic process"/>
    <property type="evidence" value="ECO:0007669"/>
    <property type="project" value="InterPro"/>
</dbReference>
<keyword evidence="12" id="KW-1185">Reference proteome</keyword>
<keyword evidence="3 10" id="KW-0479">Metal-binding</keyword>
<evidence type="ECO:0000313" key="11">
    <source>
        <dbReference type="EMBL" id="ADB95533.1"/>
    </source>
</evidence>
<dbReference type="InterPro" id="IPR023214">
    <property type="entry name" value="HAD_sf"/>
</dbReference>
<comment type="subcellular location">
    <subcellularLocation>
        <location evidence="1 7">Cytoplasm</location>
    </subcellularLocation>
</comment>
<keyword evidence="4 7" id="KW-0378">Hydrolase</keyword>
<dbReference type="PANTHER" id="PTHR42891:SF1">
    <property type="entry name" value="D-GLYCERO-BETA-D-MANNO-HEPTOSE-1,7-BISPHOSPHATE 7-PHOSPHATASE"/>
    <property type="match status" value="1"/>
</dbReference>
<comment type="similarity">
    <text evidence="7">Belongs to the gmhB family.</text>
</comment>
<evidence type="ECO:0000256" key="9">
    <source>
        <dbReference type="PIRSR" id="PIRSR004682-3"/>
    </source>
</evidence>
<feature type="binding site" evidence="10">
    <location>
        <position position="141"/>
    </location>
    <ligand>
        <name>Mg(2+)</name>
        <dbReference type="ChEBI" id="CHEBI:18420"/>
    </ligand>
</feature>
<gene>
    <name evidence="11" type="ordered locus">UCYN_08460</name>
</gene>
<feature type="binding site" evidence="10">
    <location>
        <position position="114"/>
    </location>
    <ligand>
        <name>Zn(2+)</name>
        <dbReference type="ChEBI" id="CHEBI:29105"/>
    </ligand>
</feature>
<feature type="binding site" evidence="10">
    <location>
        <position position="24"/>
    </location>
    <ligand>
        <name>Mg(2+)</name>
        <dbReference type="ChEBI" id="CHEBI:18420"/>
    </ligand>
</feature>
<evidence type="ECO:0000256" key="10">
    <source>
        <dbReference type="PIRSR" id="PIRSR004682-4"/>
    </source>
</evidence>
<dbReference type="InterPro" id="IPR004446">
    <property type="entry name" value="Heptose_bisP_phosphatase"/>
</dbReference>
<dbReference type="NCBIfam" id="TIGR01656">
    <property type="entry name" value="Histidinol-ppas"/>
    <property type="match status" value="1"/>
</dbReference>
<keyword evidence="2 7" id="KW-0963">Cytoplasm</keyword>
<dbReference type="EC" id="3.1.3.-" evidence="7"/>
<evidence type="ECO:0000256" key="7">
    <source>
        <dbReference type="PIRNR" id="PIRNR004682"/>
    </source>
</evidence>
<dbReference type="STRING" id="1453429.UCYN_08460"/>
<dbReference type="GO" id="GO:0046872">
    <property type="term" value="F:metal ion binding"/>
    <property type="evidence" value="ECO:0007669"/>
    <property type="project" value="UniProtKB-KW"/>
</dbReference>
<dbReference type="GO" id="GO:0016791">
    <property type="term" value="F:phosphatase activity"/>
    <property type="evidence" value="ECO:0007669"/>
    <property type="project" value="InterPro"/>
</dbReference>
<keyword evidence="10" id="KW-0862">Zinc</keyword>
<evidence type="ECO:0000313" key="12">
    <source>
        <dbReference type="Proteomes" id="UP000001405"/>
    </source>
</evidence>
<feature type="binding site" evidence="10">
    <location>
        <position position="104"/>
    </location>
    <ligand>
        <name>Zn(2+)</name>
        <dbReference type="ChEBI" id="CHEBI:29105"/>
    </ligand>
</feature>
<dbReference type="InterPro" id="IPR006549">
    <property type="entry name" value="HAD-SF_hydro_IIIA"/>
</dbReference>
<evidence type="ECO:0000256" key="8">
    <source>
        <dbReference type="PIRSR" id="PIRSR004682-1"/>
    </source>
</evidence>
<feature type="site" description="Stabilizes the phosphoryl group" evidence="9">
    <location>
        <position position="64"/>
    </location>
</feature>
<feature type="active site" description="Proton donor" evidence="8">
    <location>
        <position position="24"/>
    </location>
</feature>
<dbReference type="Pfam" id="PF13242">
    <property type="entry name" value="Hydrolase_like"/>
    <property type="match status" value="1"/>
</dbReference>
<dbReference type="Gene3D" id="3.40.50.1000">
    <property type="entry name" value="HAD superfamily/HAD-like"/>
    <property type="match status" value="1"/>
</dbReference>
<feature type="binding site" evidence="10">
    <location>
        <position position="106"/>
    </location>
    <ligand>
        <name>Zn(2+)</name>
        <dbReference type="ChEBI" id="CHEBI:29105"/>
    </ligand>
</feature>
<dbReference type="PANTHER" id="PTHR42891">
    <property type="entry name" value="D-GLYCERO-BETA-D-MANNO-HEPTOSE-1,7-BISPHOSPHATE 7-PHOSPHATASE"/>
    <property type="match status" value="1"/>
</dbReference>
<dbReference type="PATRIC" id="fig|713887.8.peg.789"/>
<dbReference type="CDD" id="cd07503">
    <property type="entry name" value="HAD_HisB-N"/>
    <property type="match status" value="1"/>
</dbReference>
<dbReference type="SUPFAM" id="SSF56784">
    <property type="entry name" value="HAD-like"/>
    <property type="match status" value="1"/>
</dbReference>
<evidence type="ECO:0000256" key="1">
    <source>
        <dbReference type="ARBA" id="ARBA00004496"/>
    </source>
</evidence>
<dbReference type="KEGG" id="cyu:UCYN_08460"/>
<dbReference type="Proteomes" id="UP000001405">
    <property type="component" value="Chromosome"/>
</dbReference>
<protein>
    <recommendedName>
        <fullName evidence="6 7">D,D-heptose 1,7-bisphosphate phosphatase</fullName>
        <ecNumber evidence="7">3.1.3.-</ecNumber>
    </recommendedName>
</protein>
<feature type="active site" description="Nucleophile" evidence="8">
    <location>
        <position position="22"/>
    </location>
</feature>
<dbReference type="NCBIfam" id="TIGR01662">
    <property type="entry name" value="HAD-SF-IIIA"/>
    <property type="match status" value="1"/>
</dbReference>
<dbReference type="InterPro" id="IPR006543">
    <property type="entry name" value="Histidinol-phos"/>
</dbReference>
<dbReference type="AlphaFoldDB" id="D3EPY3"/>
<sequence>MLDKIATSDSYIFKNQKALFLDRDGVVIKYIPYLSKPEQVELPFGAGEALKRWQDKGYLLILVTNQAGVGRGYYNLEDVTDVHNYICKEYKKKYGVNFYDIFICPHHPNEKCLCRKPSPQMLVDASIKYNILLSKSFFIGDTLSDVESALNAGCNPILLLTGKGKDSLKRIVKYPHKIQVFNSLQETVKII</sequence>
<organism evidence="12">
    <name type="scientific">Atelocyanobacterium thalassa (isolate ALOHA)</name>
    <dbReference type="NCBI Taxonomy" id="1453429"/>
    <lineage>
        <taxon>Bacteria</taxon>
        <taxon>Bacillati</taxon>
        <taxon>Cyanobacteriota</taxon>
        <taxon>Cyanophyceae</taxon>
        <taxon>Oscillatoriophycideae</taxon>
        <taxon>Chroococcales</taxon>
        <taxon>Aphanothecaceae</taxon>
        <taxon>Candidatus Atelocyanobacterium</taxon>
        <taxon>Candidatus Atelocyanobacterium thalassae</taxon>
    </lineage>
</organism>
<dbReference type="HOGENOM" id="CLU_085077_2_1_3"/>
<dbReference type="EMBL" id="CP001842">
    <property type="protein sequence ID" value="ADB95533.1"/>
    <property type="molecule type" value="Genomic_DNA"/>
</dbReference>
<feature type="binding site" evidence="10">
    <location>
        <position position="22"/>
    </location>
    <ligand>
        <name>Mg(2+)</name>
        <dbReference type="ChEBI" id="CHEBI:18420"/>
    </ligand>
</feature>
<reference evidence="11 12" key="1">
    <citation type="journal article" date="2010" name="Nature">
        <title>Metabolic streamlining in an open-ocean nitrogen-fixing cyanobacterium.</title>
        <authorList>
            <person name="Tripp H.J."/>
            <person name="Bench S.R."/>
            <person name="Turk K.A."/>
            <person name="Foster R.A."/>
            <person name="Desany B.A."/>
            <person name="Niazi F."/>
            <person name="Affourtit J.P."/>
            <person name="Zehr J.P."/>
        </authorList>
    </citation>
    <scope>NUCLEOTIDE SEQUENCE [LARGE SCALE GENOMIC DNA]</scope>
    <source>
        <strain evidence="12">ALOHA</strain>
    </source>
</reference>
<evidence type="ECO:0000256" key="3">
    <source>
        <dbReference type="ARBA" id="ARBA00022723"/>
    </source>
</evidence>
<comment type="cofactor">
    <cofactor evidence="10">
        <name>Zn(2+)</name>
        <dbReference type="ChEBI" id="CHEBI:29105"/>
    </cofactor>
</comment>
<proteinExistence type="inferred from homology"/>
<evidence type="ECO:0000256" key="5">
    <source>
        <dbReference type="ARBA" id="ARBA00023277"/>
    </source>
</evidence>
<feature type="binding site" evidence="10">
    <location>
        <position position="112"/>
    </location>
    <ligand>
        <name>Zn(2+)</name>
        <dbReference type="ChEBI" id="CHEBI:29105"/>
    </ligand>
</feature>
<dbReference type="OrthoDB" id="9801899at2"/>